<evidence type="ECO:0000313" key="10">
    <source>
        <dbReference type="Proteomes" id="UP000027586"/>
    </source>
</evidence>
<evidence type="ECO:0000256" key="5">
    <source>
        <dbReference type="ARBA" id="ARBA00023242"/>
    </source>
</evidence>
<gene>
    <name evidence="9" type="ORF">LCOR_01912.1</name>
</gene>
<dbReference type="Pfam" id="PF00170">
    <property type="entry name" value="bZIP_1"/>
    <property type="match status" value="1"/>
</dbReference>
<dbReference type="GO" id="GO:0016020">
    <property type="term" value="C:membrane"/>
    <property type="evidence" value="ECO:0007669"/>
    <property type="project" value="UniProtKB-SubCell"/>
</dbReference>
<dbReference type="PROSITE" id="PS50217">
    <property type="entry name" value="BZIP"/>
    <property type="match status" value="1"/>
</dbReference>
<dbReference type="InterPro" id="IPR004827">
    <property type="entry name" value="bZIP"/>
</dbReference>
<dbReference type="GO" id="GO:0000978">
    <property type="term" value="F:RNA polymerase II cis-regulatory region sequence-specific DNA binding"/>
    <property type="evidence" value="ECO:0007669"/>
    <property type="project" value="TreeGrafter"/>
</dbReference>
<evidence type="ECO:0000256" key="2">
    <source>
        <dbReference type="ARBA" id="ARBA00023015"/>
    </source>
</evidence>
<keyword evidence="2" id="KW-0805">Transcription regulation</keyword>
<keyword evidence="3" id="KW-0238">DNA-binding</keyword>
<feature type="compositionally biased region" description="Polar residues" evidence="7">
    <location>
        <begin position="144"/>
        <end position="153"/>
    </location>
</feature>
<dbReference type="AlphaFoldDB" id="A0A068RJ44"/>
<keyword evidence="5" id="KW-0539">Nucleus</keyword>
<feature type="coiled-coil region" evidence="6">
    <location>
        <begin position="283"/>
        <end position="317"/>
    </location>
</feature>
<dbReference type="PANTHER" id="PTHR46164:SF3">
    <property type="entry name" value="ATF6, ISOFORM C"/>
    <property type="match status" value="1"/>
</dbReference>
<keyword evidence="10" id="KW-1185">Reference proteome</keyword>
<evidence type="ECO:0000256" key="6">
    <source>
        <dbReference type="SAM" id="Coils"/>
    </source>
</evidence>
<dbReference type="Gene3D" id="1.20.5.170">
    <property type="match status" value="1"/>
</dbReference>
<dbReference type="SMART" id="SM00338">
    <property type="entry name" value="BRLZ"/>
    <property type="match status" value="1"/>
</dbReference>
<dbReference type="PANTHER" id="PTHR46164">
    <property type="entry name" value="ATF6, ISOFORM C"/>
    <property type="match status" value="1"/>
</dbReference>
<evidence type="ECO:0000256" key="7">
    <source>
        <dbReference type="SAM" id="MobiDB-lite"/>
    </source>
</evidence>
<dbReference type="OrthoDB" id="2287948at2759"/>
<feature type="compositionally biased region" description="Low complexity" evidence="7">
    <location>
        <begin position="158"/>
        <end position="172"/>
    </location>
</feature>
<feature type="compositionally biased region" description="Low complexity" evidence="7">
    <location>
        <begin position="195"/>
        <end position="220"/>
    </location>
</feature>
<accession>A0A068RJ44</accession>
<keyword evidence="6" id="KW-0175">Coiled coil</keyword>
<proteinExistence type="predicted"/>
<sequence length="351" mass="37315">MSCSSPRVKTEPEIQHEDELLMSYLNADCVSNNSPWSSPSSKTTDLQPCTPPGFIDGWSLTSPGVVSGSSAMMAPTPTPIANLPQSAHEAYYPAISASSDQLPYHYGMAVPPPPPPHPSSVLSFLESFGRQFGGTTTTTTTTTPASPQYHLQQPPSPASTATSSNSSCVSSPGVGGEQPKRKRGRKKRDSTASLVTSTPVIAPAPAPAIQSTPTTPSATVPSIKKVMDAQTSTTVRQHSDMVVGTKQRATAVTTSSLDDKAAAALAKRQERLIKNRAAALLSRKRKREHLNALEEQNQNLRAENEELKLRLSMLENQGTTTTGGFPSMLADNDQDQQQPTAAMLMMVSVGC</sequence>
<dbReference type="VEuPathDB" id="FungiDB:LCOR_01912.1"/>
<dbReference type="GO" id="GO:0000981">
    <property type="term" value="F:DNA-binding transcription factor activity, RNA polymerase II-specific"/>
    <property type="evidence" value="ECO:0007669"/>
    <property type="project" value="TreeGrafter"/>
</dbReference>
<evidence type="ECO:0000259" key="8">
    <source>
        <dbReference type="PROSITE" id="PS50217"/>
    </source>
</evidence>
<dbReference type="GO" id="GO:0030968">
    <property type="term" value="P:endoplasmic reticulum unfolded protein response"/>
    <property type="evidence" value="ECO:0007669"/>
    <property type="project" value="TreeGrafter"/>
</dbReference>
<evidence type="ECO:0000256" key="1">
    <source>
        <dbReference type="ARBA" id="ARBA00004167"/>
    </source>
</evidence>
<feature type="region of interest" description="Disordered" evidence="7">
    <location>
        <begin position="131"/>
        <end position="220"/>
    </location>
</feature>
<comment type="subcellular location">
    <subcellularLocation>
        <location evidence="1">Membrane</location>
        <topology evidence="1">Single-pass membrane protein</topology>
    </subcellularLocation>
</comment>
<name>A0A068RJ44_9FUNG</name>
<dbReference type="Proteomes" id="UP000027586">
    <property type="component" value="Unassembled WGS sequence"/>
</dbReference>
<dbReference type="GO" id="GO:0005634">
    <property type="term" value="C:nucleus"/>
    <property type="evidence" value="ECO:0007669"/>
    <property type="project" value="TreeGrafter"/>
</dbReference>
<dbReference type="SUPFAM" id="SSF57959">
    <property type="entry name" value="Leucine zipper domain"/>
    <property type="match status" value="1"/>
</dbReference>
<organism evidence="9 10">
    <name type="scientific">Lichtheimia corymbifera JMRC:FSU:9682</name>
    <dbReference type="NCBI Taxonomy" id="1263082"/>
    <lineage>
        <taxon>Eukaryota</taxon>
        <taxon>Fungi</taxon>
        <taxon>Fungi incertae sedis</taxon>
        <taxon>Mucoromycota</taxon>
        <taxon>Mucoromycotina</taxon>
        <taxon>Mucoromycetes</taxon>
        <taxon>Mucorales</taxon>
        <taxon>Lichtheimiaceae</taxon>
        <taxon>Lichtheimia</taxon>
    </lineage>
</organism>
<protein>
    <recommendedName>
        <fullName evidence="8">BZIP domain-containing protein</fullName>
    </recommendedName>
</protein>
<dbReference type="InterPro" id="IPR051882">
    <property type="entry name" value="ATF_bZIP_TF"/>
</dbReference>
<evidence type="ECO:0000313" key="9">
    <source>
        <dbReference type="EMBL" id="CDH50193.1"/>
    </source>
</evidence>
<dbReference type="EMBL" id="CBTN010000005">
    <property type="protein sequence ID" value="CDH50193.1"/>
    <property type="molecule type" value="Genomic_DNA"/>
</dbReference>
<evidence type="ECO:0000256" key="3">
    <source>
        <dbReference type="ARBA" id="ARBA00023125"/>
    </source>
</evidence>
<feature type="domain" description="BZIP" evidence="8">
    <location>
        <begin position="265"/>
        <end position="317"/>
    </location>
</feature>
<dbReference type="InterPro" id="IPR046347">
    <property type="entry name" value="bZIP_sf"/>
</dbReference>
<dbReference type="CDD" id="cd14686">
    <property type="entry name" value="bZIP"/>
    <property type="match status" value="1"/>
</dbReference>
<evidence type="ECO:0000256" key="4">
    <source>
        <dbReference type="ARBA" id="ARBA00023163"/>
    </source>
</evidence>
<comment type="caution">
    <text evidence="9">The sequence shown here is derived from an EMBL/GenBank/DDBJ whole genome shotgun (WGS) entry which is preliminary data.</text>
</comment>
<keyword evidence="4" id="KW-0804">Transcription</keyword>
<reference evidence="9" key="1">
    <citation type="submission" date="2013-08" db="EMBL/GenBank/DDBJ databases">
        <title>Gene expansion shapes genome architecture in the human pathogen Lichtheimia corymbifera: an evolutionary genomics analysis in the ancient terrestrial Mucorales (Mucoromycotina).</title>
        <authorList>
            <person name="Schwartze V.U."/>
            <person name="Winter S."/>
            <person name="Shelest E."/>
            <person name="Marcet-Houben M."/>
            <person name="Horn F."/>
            <person name="Wehner S."/>
            <person name="Hoffmann K."/>
            <person name="Riege K."/>
            <person name="Sammeth M."/>
            <person name="Nowrousian M."/>
            <person name="Valiante V."/>
            <person name="Linde J."/>
            <person name="Jacobsen I.D."/>
            <person name="Marz M."/>
            <person name="Brakhage A.A."/>
            <person name="Gabaldon T."/>
            <person name="Bocker S."/>
            <person name="Voigt K."/>
        </authorList>
    </citation>
    <scope>NUCLEOTIDE SEQUENCE [LARGE SCALE GENOMIC DNA]</scope>
    <source>
        <strain evidence="9">FSU 9682</strain>
    </source>
</reference>
<dbReference type="STRING" id="1263082.A0A068RJ44"/>